<organism evidence="2 3">
    <name type="scientific">Desulfocucumis palustris</name>
    <dbReference type="NCBI Taxonomy" id="1898651"/>
    <lineage>
        <taxon>Bacteria</taxon>
        <taxon>Bacillati</taxon>
        <taxon>Bacillota</taxon>
        <taxon>Clostridia</taxon>
        <taxon>Eubacteriales</taxon>
        <taxon>Desulfocucumaceae</taxon>
        <taxon>Desulfocucumis</taxon>
    </lineage>
</organism>
<name>A0A2L2XEX4_9FIRM</name>
<reference evidence="3" key="1">
    <citation type="submission" date="2018-02" db="EMBL/GenBank/DDBJ databases">
        <title>Genome sequence of Desulfocucumis palustris strain NAW-5.</title>
        <authorList>
            <person name="Watanabe M."/>
            <person name="Kojima H."/>
            <person name="Fukui M."/>
        </authorList>
    </citation>
    <scope>NUCLEOTIDE SEQUENCE [LARGE SCALE GENOMIC DNA]</scope>
    <source>
        <strain evidence="3">NAW-5</strain>
    </source>
</reference>
<dbReference type="RefSeq" id="WP_104372959.1">
    <property type="nucleotide sequence ID" value="NZ_BFAV01000150.1"/>
</dbReference>
<evidence type="ECO:0000259" key="1">
    <source>
        <dbReference type="Pfam" id="PF21891"/>
    </source>
</evidence>
<comment type="caution">
    <text evidence="2">The sequence shown here is derived from an EMBL/GenBank/DDBJ whole genome shotgun (WGS) entry which is preliminary data.</text>
</comment>
<dbReference type="AlphaFoldDB" id="A0A2L2XEX4"/>
<dbReference type="Proteomes" id="UP000239549">
    <property type="component" value="Unassembled WGS sequence"/>
</dbReference>
<keyword evidence="3" id="KW-1185">Reference proteome</keyword>
<evidence type="ECO:0000313" key="2">
    <source>
        <dbReference type="EMBL" id="GBF34785.1"/>
    </source>
</evidence>
<dbReference type="OrthoDB" id="4557435at2"/>
<gene>
    <name evidence="2" type="ORF">DCCM_3905</name>
</gene>
<evidence type="ECO:0000313" key="3">
    <source>
        <dbReference type="Proteomes" id="UP000239549"/>
    </source>
</evidence>
<dbReference type="EMBL" id="BFAV01000150">
    <property type="protein sequence ID" value="GBF34785.1"/>
    <property type="molecule type" value="Genomic_DNA"/>
</dbReference>
<dbReference type="Pfam" id="PF21891">
    <property type="entry name" value="DUF6917"/>
    <property type="match status" value="1"/>
</dbReference>
<dbReference type="InterPro" id="IPR054210">
    <property type="entry name" value="DUF6917"/>
</dbReference>
<accession>A0A2L2XEX4</accession>
<sequence>MVEPYQSGFFKSNPYAVKREVQGRLAVVLRGKLDNRGLNLITPISRAVQKNEIHELILTDEEGAVPGSRVDGIAYLGFVEIITGGVLVAGDEFICNGEFLGRVAGFDETHLPNHLNIVISSHKRIDGMELEVPLEAVIVFRQNQRE</sequence>
<protein>
    <recommendedName>
        <fullName evidence="1">DUF6917 domain-containing protein</fullName>
    </recommendedName>
</protein>
<proteinExistence type="predicted"/>
<feature type="domain" description="DUF6917" evidence="1">
    <location>
        <begin position="16"/>
        <end position="140"/>
    </location>
</feature>